<dbReference type="PROSITE" id="PS50850">
    <property type="entry name" value="MFS"/>
    <property type="match status" value="1"/>
</dbReference>
<keyword evidence="10" id="KW-1185">Reference proteome</keyword>
<proteinExistence type="inferred from homology"/>
<accession>A0ABS6IMZ8</accession>
<keyword evidence="3" id="KW-0813">Transport</keyword>
<keyword evidence="5 7" id="KW-1133">Transmembrane helix</keyword>
<feature type="transmembrane region" description="Helical" evidence="7">
    <location>
        <begin position="58"/>
        <end position="77"/>
    </location>
</feature>
<evidence type="ECO:0000256" key="5">
    <source>
        <dbReference type="ARBA" id="ARBA00022989"/>
    </source>
</evidence>
<feature type="transmembrane region" description="Helical" evidence="7">
    <location>
        <begin position="335"/>
        <end position="354"/>
    </location>
</feature>
<keyword evidence="4 7" id="KW-0812">Transmembrane</keyword>
<feature type="transmembrane region" description="Helical" evidence="7">
    <location>
        <begin position="181"/>
        <end position="202"/>
    </location>
</feature>
<feature type="transmembrane region" description="Helical" evidence="7">
    <location>
        <begin position="20"/>
        <end position="46"/>
    </location>
</feature>
<name>A0ABS6IMZ8_9HYPH</name>
<evidence type="ECO:0000256" key="7">
    <source>
        <dbReference type="SAM" id="Phobius"/>
    </source>
</evidence>
<feature type="transmembrane region" description="Helical" evidence="7">
    <location>
        <begin position="430"/>
        <end position="449"/>
    </location>
</feature>
<feature type="transmembrane region" description="Helical" evidence="7">
    <location>
        <begin position="89"/>
        <end position="108"/>
    </location>
</feature>
<evidence type="ECO:0000259" key="8">
    <source>
        <dbReference type="PROSITE" id="PS50850"/>
    </source>
</evidence>
<comment type="similarity">
    <text evidence="2">Belongs to the major facilitator superfamily. Sugar transporter (TC 2.A.1.1) family.</text>
</comment>
<dbReference type="Pfam" id="PF00083">
    <property type="entry name" value="Sugar_tr"/>
    <property type="match status" value="1"/>
</dbReference>
<organism evidence="9 10">
    <name type="scientific">Reyranella humidisoli</name>
    <dbReference type="NCBI Taxonomy" id="2849149"/>
    <lineage>
        <taxon>Bacteria</taxon>
        <taxon>Pseudomonadati</taxon>
        <taxon>Pseudomonadota</taxon>
        <taxon>Alphaproteobacteria</taxon>
        <taxon>Hyphomicrobiales</taxon>
        <taxon>Reyranellaceae</taxon>
        <taxon>Reyranella</taxon>
    </lineage>
</organism>
<feature type="transmembrane region" description="Helical" evidence="7">
    <location>
        <begin position="114"/>
        <end position="135"/>
    </location>
</feature>
<reference evidence="9 10" key="1">
    <citation type="submission" date="2021-06" db="EMBL/GenBank/DDBJ databases">
        <authorList>
            <person name="Lee D.H."/>
        </authorList>
    </citation>
    <scope>NUCLEOTIDE SEQUENCE [LARGE SCALE GENOMIC DNA]</scope>
    <source>
        <strain evidence="9 10">MMS21-HV4-11</strain>
    </source>
</reference>
<feature type="domain" description="Major facilitator superfamily (MFS) profile" evidence="8">
    <location>
        <begin position="21"/>
        <end position="456"/>
    </location>
</feature>
<evidence type="ECO:0000256" key="4">
    <source>
        <dbReference type="ARBA" id="ARBA00022692"/>
    </source>
</evidence>
<dbReference type="InterPro" id="IPR020846">
    <property type="entry name" value="MFS_dom"/>
</dbReference>
<evidence type="ECO:0000256" key="2">
    <source>
        <dbReference type="ARBA" id="ARBA00010992"/>
    </source>
</evidence>
<evidence type="ECO:0000256" key="6">
    <source>
        <dbReference type="ARBA" id="ARBA00023136"/>
    </source>
</evidence>
<keyword evidence="6 7" id="KW-0472">Membrane</keyword>
<gene>
    <name evidence="9" type="ORF">KQ910_18495</name>
</gene>
<dbReference type="InterPro" id="IPR005828">
    <property type="entry name" value="MFS_sugar_transport-like"/>
</dbReference>
<protein>
    <submittedName>
        <fullName evidence="9">MFS transporter</fullName>
    </submittedName>
</protein>
<sequence length="473" mass="51170">MQTDVPARLDRLPWSRFHRLVVVALGITWILDGLEVTLAGSVAAALQTSPRLQLTAEQVGLTGSAYLAGAVLGSLFFGHLTDRLGRKKLFNVTLGVYLVATAATAFSWDFYSFLFFRFLTGAGIGGEYSAINSAIQELIPARLRGRIDLAINGSFWIGAAGGALLSVWLLDPNVLDPDMGWRVAFGSGAVLGLMILFLRRYLPESPRWLMIHGKPREAEGVVEEIEARVEADTGKKLAPVTQWLTLGDPHKTTMVSVARTLLKHYRSRTTLGLVLMASQAFVYNAIFFTYALILTRFYNVPGDKVGLYILPFAIGNFLGPLLLGPLFDTLGRRHMITATYAISGVLLAVTGWMFHAGHLDATTQTAMWSVVFFFASAAASAAYLTVGECFPLEIRALTIALFYAFGTLFGGVGGPWLFGVLIAGGSSGEIMWGYMLGAVLMLTASLVTLKLGVAAECKSLEEVAPPLSSEQRL</sequence>
<feature type="transmembrane region" description="Helical" evidence="7">
    <location>
        <begin position="271"/>
        <end position="293"/>
    </location>
</feature>
<dbReference type="PANTHER" id="PTHR23511:SF34">
    <property type="entry name" value="SYNAPTIC VESICLE GLYCOPROTEIN 2"/>
    <property type="match status" value="1"/>
</dbReference>
<comment type="subcellular location">
    <subcellularLocation>
        <location evidence="1">Membrane</location>
        <topology evidence="1">Multi-pass membrane protein</topology>
    </subcellularLocation>
</comment>
<feature type="transmembrane region" description="Helical" evidence="7">
    <location>
        <begin position="396"/>
        <end position="418"/>
    </location>
</feature>
<feature type="transmembrane region" description="Helical" evidence="7">
    <location>
        <begin position="366"/>
        <end position="384"/>
    </location>
</feature>
<dbReference type="EMBL" id="JAHOPB010000002">
    <property type="protein sequence ID" value="MBU8875770.1"/>
    <property type="molecule type" value="Genomic_DNA"/>
</dbReference>
<evidence type="ECO:0000256" key="3">
    <source>
        <dbReference type="ARBA" id="ARBA00022448"/>
    </source>
</evidence>
<dbReference type="CDD" id="cd17316">
    <property type="entry name" value="MFS_SV2_like"/>
    <property type="match status" value="1"/>
</dbReference>
<evidence type="ECO:0000313" key="10">
    <source>
        <dbReference type="Proteomes" id="UP000727907"/>
    </source>
</evidence>
<feature type="transmembrane region" description="Helical" evidence="7">
    <location>
        <begin position="147"/>
        <end position="169"/>
    </location>
</feature>
<evidence type="ECO:0000256" key="1">
    <source>
        <dbReference type="ARBA" id="ARBA00004141"/>
    </source>
</evidence>
<feature type="transmembrane region" description="Helical" evidence="7">
    <location>
        <begin position="305"/>
        <end position="323"/>
    </location>
</feature>
<dbReference type="Proteomes" id="UP000727907">
    <property type="component" value="Unassembled WGS sequence"/>
</dbReference>
<dbReference type="RefSeq" id="WP_216964082.1">
    <property type="nucleotide sequence ID" value="NZ_JAHOPB010000002.1"/>
</dbReference>
<comment type="caution">
    <text evidence="9">The sequence shown here is derived from an EMBL/GenBank/DDBJ whole genome shotgun (WGS) entry which is preliminary data.</text>
</comment>
<evidence type="ECO:0000313" key="9">
    <source>
        <dbReference type="EMBL" id="MBU8875770.1"/>
    </source>
</evidence>
<dbReference type="PANTHER" id="PTHR23511">
    <property type="entry name" value="SYNAPTIC VESICLE GLYCOPROTEIN 2"/>
    <property type="match status" value="1"/>
</dbReference>